<dbReference type="SMART" id="SM00530">
    <property type="entry name" value="HTH_XRE"/>
    <property type="match status" value="1"/>
</dbReference>
<keyword evidence="3" id="KW-1185">Reference proteome</keyword>
<feature type="domain" description="HTH cro/C1-type" evidence="1">
    <location>
        <begin position="21"/>
        <end position="53"/>
    </location>
</feature>
<dbReference type="PROSITE" id="PS50943">
    <property type="entry name" value="HTH_CROC1"/>
    <property type="match status" value="1"/>
</dbReference>
<gene>
    <name evidence="2" type="ORF">ACFP1Z_03155</name>
</gene>
<dbReference type="Pfam" id="PF19054">
    <property type="entry name" value="DUF5753"/>
    <property type="match status" value="1"/>
</dbReference>
<dbReference type="InterPro" id="IPR043917">
    <property type="entry name" value="DUF5753"/>
</dbReference>
<proteinExistence type="predicted"/>
<dbReference type="InterPro" id="IPR001387">
    <property type="entry name" value="Cro/C1-type_HTH"/>
</dbReference>
<dbReference type="EMBL" id="JBHSPB010000002">
    <property type="protein sequence ID" value="MFC5719183.1"/>
    <property type="molecule type" value="Genomic_DNA"/>
</dbReference>
<evidence type="ECO:0000313" key="2">
    <source>
        <dbReference type="EMBL" id="MFC5719183.1"/>
    </source>
</evidence>
<name>A0ABW0YUX1_9ACTN</name>
<evidence type="ECO:0000313" key="3">
    <source>
        <dbReference type="Proteomes" id="UP001596083"/>
    </source>
</evidence>
<dbReference type="InterPro" id="IPR010982">
    <property type="entry name" value="Lambda_DNA-bd_dom_sf"/>
</dbReference>
<comment type="caution">
    <text evidence="2">The sequence shown here is derived from an EMBL/GenBank/DDBJ whole genome shotgun (WGS) entry which is preliminary data.</text>
</comment>
<dbReference type="Proteomes" id="UP001596083">
    <property type="component" value="Unassembled WGS sequence"/>
</dbReference>
<accession>A0ABW0YUX1</accession>
<organism evidence="2 3">
    <name type="scientific">Streptomyces gamaensis</name>
    <dbReference type="NCBI Taxonomy" id="1763542"/>
    <lineage>
        <taxon>Bacteria</taxon>
        <taxon>Bacillati</taxon>
        <taxon>Actinomycetota</taxon>
        <taxon>Actinomycetes</taxon>
        <taxon>Kitasatosporales</taxon>
        <taxon>Streptomycetaceae</taxon>
        <taxon>Streptomyces</taxon>
    </lineage>
</organism>
<evidence type="ECO:0000259" key="1">
    <source>
        <dbReference type="PROSITE" id="PS50943"/>
    </source>
</evidence>
<dbReference type="Gene3D" id="1.10.260.40">
    <property type="entry name" value="lambda repressor-like DNA-binding domains"/>
    <property type="match status" value="1"/>
</dbReference>
<protein>
    <submittedName>
        <fullName evidence="2">Scr1 family TA system antitoxin-like transcriptional regulator</fullName>
    </submittedName>
</protein>
<reference evidence="3" key="1">
    <citation type="journal article" date="2019" name="Int. J. Syst. Evol. Microbiol.">
        <title>The Global Catalogue of Microorganisms (GCM) 10K type strain sequencing project: providing services to taxonomists for standard genome sequencing and annotation.</title>
        <authorList>
            <consortium name="The Broad Institute Genomics Platform"/>
            <consortium name="The Broad Institute Genome Sequencing Center for Infectious Disease"/>
            <person name="Wu L."/>
            <person name="Ma J."/>
        </authorList>
    </citation>
    <scope>NUCLEOTIDE SEQUENCE [LARGE SCALE GENOMIC DNA]</scope>
    <source>
        <strain evidence="3">CGMCC 4.7304</strain>
    </source>
</reference>
<dbReference type="CDD" id="cd00093">
    <property type="entry name" value="HTH_XRE"/>
    <property type="match status" value="1"/>
</dbReference>
<dbReference type="SUPFAM" id="SSF47413">
    <property type="entry name" value="lambda repressor-like DNA-binding domains"/>
    <property type="match status" value="1"/>
</dbReference>
<dbReference type="Pfam" id="PF13560">
    <property type="entry name" value="HTH_31"/>
    <property type="match status" value="1"/>
</dbReference>
<dbReference type="RefSeq" id="WP_390314189.1">
    <property type="nucleotide sequence ID" value="NZ_JBHSPB010000002.1"/>
</dbReference>
<sequence>MPALSAPELYEQRVKELAAAIREARMAKGWKQIQLAKAIALSPTAVSHFESGRVKYVPCRDVARRIDRALDAGGRIFRLRDKLDDNPDAKRVQKYLAKHAGAVEIRQICSHWVPPMLETEEHTRLCLEEGLKLRGGSLEDKVAFRRQLRAILSGTPDAPTLNVILREGVLRSAIGGEQVMRRQLLHLIERSHEPNVDVRVLPFDVGAEVDDVGFVTMWEERTGRLGAWRPDGYVFGAFIANRSDIALLNHLYDHLRDVALDPEATRSFIGKTVEELYPCRPNVTCP</sequence>